<protein>
    <recommendedName>
        <fullName evidence="1">F-box domain-containing protein</fullName>
    </recommendedName>
</protein>
<dbReference type="Gene3D" id="1.20.1280.50">
    <property type="match status" value="1"/>
</dbReference>
<dbReference type="SMART" id="SM00256">
    <property type="entry name" value="FBOX"/>
    <property type="match status" value="1"/>
</dbReference>
<dbReference type="InterPro" id="IPR036047">
    <property type="entry name" value="F-box-like_dom_sf"/>
</dbReference>
<dbReference type="EMBL" id="AYKW01000067">
    <property type="protein sequence ID" value="PIL23738.1"/>
    <property type="molecule type" value="Genomic_DNA"/>
</dbReference>
<evidence type="ECO:0000313" key="2">
    <source>
        <dbReference type="EMBL" id="PIL23738.1"/>
    </source>
</evidence>
<gene>
    <name evidence="2" type="ORF">GSI_13488</name>
</gene>
<dbReference type="SUPFAM" id="SSF50969">
    <property type="entry name" value="YVTN repeat-like/Quinoprotein amine dehydrogenase"/>
    <property type="match status" value="1"/>
</dbReference>
<proteinExistence type="predicted"/>
<organism evidence="2 3">
    <name type="scientific">Ganoderma sinense ZZ0214-1</name>
    <dbReference type="NCBI Taxonomy" id="1077348"/>
    <lineage>
        <taxon>Eukaryota</taxon>
        <taxon>Fungi</taxon>
        <taxon>Dikarya</taxon>
        <taxon>Basidiomycota</taxon>
        <taxon>Agaricomycotina</taxon>
        <taxon>Agaricomycetes</taxon>
        <taxon>Polyporales</taxon>
        <taxon>Polyporaceae</taxon>
        <taxon>Ganoderma</taxon>
    </lineage>
</organism>
<evidence type="ECO:0000259" key="1">
    <source>
        <dbReference type="PROSITE" id="PS50181"/>
    </source>
</evidence>
<keyword evidence="3" id="KW-1185">Reference proteome</keyword>
<dbReference type="AlphaFoldDB" id="A0A2G8RQX6"/>
<feature type="domain" description="F-box" evidence="1">
    <location>
        <begin position="37"/>
        <end position="75"/>
    </location>
</feature>
<dbReference type="PROSITE" id="PS50181">
    <property type="entry name" value="FBOX"/>
    <property type="match status" value="1"/>
</dbReference>
<dbReference type="STRING" id="1077348.A0A2G8RQX6"/>
<dbReference type="InterPro" id="IPR011044">
    <property type="entry name" value="Quino_amine_DH_bsu"/>
</dbReference>
<reference evidence="2 3" key="1">
    <citation type="journal article" date="2015" name="Sci. Rep.">
        <title>Chromosome-level genome map provides insights into diverse defense mechanisms in the medicinal fungus Ganoderma sinense.</title>
        <authorList>
            <person name="Zhu Y."/>
            <person name="Xu J."/>
            <person name="Sun C."/>
            <person name="Zhou S."/>
            <person name="Xu H."/>
            <person name="Nelson D.R."/>
            <person name="Qian J."/>
            <person name="Song J."/>
            <person name="Luo H."/>
            <person name="Xiang L."/>
            <person name="Li Y."/>
            <person name="Xu Z."/>
            <person name="Ji A."/>
            <person name="Wang L."/>
            <person name="Lu S."/>
            <person name="Hayward A."/>
            <person name="Sun W."/>
            <person name="Li X."/>
            <person name="Schwartz D.C."/>
            <person name="Wang Y."/>
            <person name="Chen S."/>
        </authorList>
    </citation>
    <scope>NUCLEOTIDE SEQUENCE [LARGE SCALE GENOMIC DNA]</scope>
    <source>
        <strain evidence="2 3">ZZ0214-1</strain>
    </source>
</reference>
<dbReference type="Proteomes" id="UP000230002">
    <property type="component" value="Unassembled WGS sequence"/>
</dbReference>
<sequence>MSTAQSSGWLSQAVTGLLERLGSPPREPTHFPDAQQTSALLSLPDDILLLIFALIKEDDLLACKQVCRSLSRLLQVDLRCQYRIELAANGMIDGPSSDVTLPDRLEQLHEHRARLASTPFSVDEGAWATAEGRVQVLASDGTVVYAMRRTQGGYNLDIRTPPGPSAQVEAGVVSGSYCLTVEMGPDSHIETVDTSQNLLVVSESINDSWEITIHLLDMTTGLPHSAASGAVLRTVSDQGRPFLVQVHRQYLAWLVWAPGLTRRDIEIWDWQAGRIVWRHTFRPQTSFAFLNTSYILTTSGRQEVIEVFRFDDHTHDPNQDVDSKPFLTMELPLGAFRCSIHHDERSRIHTSSSSSSGAPFRPDPLVSVVAVRFAIYATSTELANALLLVPRATFHEQIDAALNSSDSEPERRMFWHEWGPTGGLLLNLSGPEIIPRVVFSPCGSRFPVLVRDKWKAGQAQIVVFDVNPWAARAARCKNGSKAGGSLTVIKDTSSFRFRTLRASIPHVAYLGPRMSFPKEHKPTFVTMNHDGFTVQHEWKPPYQERLGFGYQTFYI</sequence>
<dbReference type="InterPro" id="IPR001810">
    <property type="entry name" value="F-box_dom"/>
</dbReference>
<dbReference type="Pfam" id="PF12937">
    <property type="entry name" value="F-box-like"/>
    <property type="match status" value="1"/>
</dbReference>
<dbReference type="OrthoDB" id="3256413at2759"/>
<comment type="caution">
    <text evidence="2">The sequence shown here is derived from an EMBL/GenBank/DDBJ whole genome shotgun (WGS) entry which is preliminary data.</text>
</comment>
<evidence type="ECO:0000313" key="3">
    <source>
        <dbReference type="Proteomes" id="UP000230002"/>
    </source>
</evidence>
<accession>A0A2G8RQX6</accession>
<name>A0A2G8RQX6_9APHY</name>
<dbReference type="SUPFAM" id="SSF81383">
    <property type="entry name" value="F-box domain"/>
    <property type="match status" value="1"/>
</dbReference>